<feature type="region of interest" description="Disordered" evidence="1">
    <location>
        <begin position="25"/>
        <end position="51"/>
    </location>
</feature>
<evidence type="ECO:0000313" key="5">
    <source>
        <dbReference type="Proteomes" id="UP001250181"/>
    </source>
</evidence>
<feature type="chain" id="PRO_5046393208" evidence="2">
    <location>
        <begin position="21"/>
        <end position="195"/>
    </location>
</feature>
<keyword evidence="5" id="KW-1185">Reference proteome</keyword>
<evidence type="ECO:0000259" key="3">
    <source>
        <dbReference type="Pfam" id="PF14016"/>
    </source>
</evidence>
<dbReference type="PROSITE" id="PS51257">
    <property type="entry name" value="PROKAR_LIPOPROTEIN"/>
    <property type="match status" value="1"/>
</dbReference>
<feature type="signal peptide" evidence="2">
    <location>
        <begin position="1"/>
        <end position="20"/>
    </location>
</feature>
<reference evidence="4 5" key="1">
    <citation type="submission" date="2023-09" db="EMBL/GenBank/DDBJ databases">
        <title>Streptomyces sp. nov.: A antagonism against Alternaria gaisen Producing Streptochlin, Isolated from Tamarix root soil.</title>
        <authorList>
            <person name="Chen Y."/>
        </authorList>
    </citation>
    <scope>NUCLEOTIDE SEQUENCE [LARGE SCALE GENOMIC DNA]</scope>
    <source>
        <strain evidence="4 5">TRM76323</strain>
    </source>
</reference>
<dbReference type="RefSeq" id="WP_315877630.1">
    <property type="nucleotide sequence ID" value="NZ_JAWCTQ010000010.1"/>
</dbReference>
<feature type="domain" description="DUF4232" evidence="3">
    <location>
        <begin position="54"/>
        <end position="190"/>
    </location>
</feature>
<feature type="compositionally biased region" description="Low complexity" evidence="1">
    <location>
        <begin position="40"/>
        <end position="51"/>
    </location>
</feature>
<sequence length="195" mass="19375">MRTRGSAVVTAAAVVTVVTAGCSAGGAAPDAASPPPSAPVPGLSAPAGPSAGACPGSGVRVTLGATETALGLRALSVFLDNCGGRPFEVSGYPEVAVLDAEREELDVTVRLGTDAVDGGATRSTFVLRPGQRARSGILWRNTVTRSDVTATNGAYLRVTPGRGAAAQTVAPHDGPLDLGTTDAVEVTPWTPEGGT</sequence>
<proteinExistence type="predicted"/>
<organism evidence="4 5">
    <name type="scientific">Streptomyces tamarix</name>
    <dbReference type="NCBI Taxonomy" id="3078565"/>
    <lineage>
        <taxon>Bacteria</taxon>
        <taxon>Bacillati</taxon>
        <taxon>Actinomycetota</taxon>
        <taxon>Actinomycetes</taxon>
        <taxon>Kitasatosporales</taxon>
        <taxon>Streptomycetaceae</taxon>
        <taxon>Streptomyces</taxon>
    </lineage>
</organism>
<protein>
    <submittedName>
        <fullName evidence="4">DUF4232 domain-containing protein</fullName>
    </submittedName>
</protein>
<gene>
    <name evidence="4" type="ORF">RND61_10770</name>
</gene>
<dbReference type="EMBL" id="JAWCTQ010000010">
    <property type="protein sequence ID" value="MDT9682550.1"/>
    <property type="molecule type" value="Genomic_DNA"/>
</dbReference>
<keyword evidence="2" id="KW-0732">Signal</keyword>
<evidence type="ECO:0000256" key="1">
    <source>
        <dbReference type="SAM" id="MobiDB-lite"/>
    </source>
</evidence>
<comment type="caution">
    <text evidence="4">The sequence shown here is derived from an EMBL/GenBank/DDBJ whole genome shotgun (WGS) entry which is preliminary data.</text>
</comment>
<evidence type="ECO:0000313" key="4">
    <source>
        <dbReference type="EMBL" id="MDT9682550.1"/>
    </source>
</evidence>
<dbReference type="Pfam" id="PF14016">
    <property type="entry name" value="DUF4232"/>
    <property type="match status" value="1"/>
</dbReference>
<evidence type="ECO:0000256" key="2">
    <source>
        <dbReference type="SAM" id="SignalP"/>
    </source>
</evidence>
<dbReference type="Proteomes" id="UP001250181">
    <property type="component" value="Unassembled WGS sequence"/>
</dbReference>
<name>A0ABU3QIE9_9ACTN</name>
<accession>A0ABU3QIE9</accession>
<dbReference type="InterPro" id="IPR025326">
    <property type="entry name" value="DUF4232"/>
</dbReference>